<dbReference type="EMBL" id="BJXA01000111">
    <property type="protein sequence ID" value="GEM43730.1"/>
    <property type="molecule type" value="Genomic_DNA"/>
</dbReference>
<organism evidence="2 3">
    <name type="scientific">Nocardia ninae NBRC 108245</name>
    <dbReference type="NCBI Taxonomy" id="1210091"/>
    <lineage>
        <taxon>Bacteria</taxon>
        <taxon>Bacillati</taxon>
        <taxon>Actinomycetota</taxon>
        <taxon>Actinomycetes</taxon>
        <taxon>Mycobacteriales</taxon>
        <taxon>Nocardiaceae</taxon>
        <taxon>Nocardia</taxon>
    </lineage>
</organism>
<evidence type="ECO:0000256" key="1">
    <source>
        <dbReference type="SAM" id="Phobius"/>
    </source>
</evidence>
<keyword evidence="1" id="KW-0812">Transmembrane</keyword>
<keyword evidence="3" id="KW-1185">Reference proteome</keyword>
<keyword evidence="1" id="KW-1133">Transmembrane helix</keyword>
<feature type="transmembrane region" description="Helical" evidence="1">
    <location>
        <begin position="31"/>
        <end position="46"/>
    </location>
</feature>
<keyword evidence="1" id="KW-0472">Membrane</keyword>
<gene>
    <name evidence="2" type="ORF">NN4_82490</name>
</gene>
<reference evidence="2 3" key="1">
    <citation type="submission" date="2019-07" db="EMBL/GenBank/DDBJ databases">
        <title>Whole genome shotgun sequence of Nocardia ninae NBRC 108245.</title>
        <authorList>
            <person name="Hosoyama A."/>
            <person name="Uohara A."/>
            <person name="Ohji S."/>
            <person name="Ichikawa N."/>
        </authorList>
    </citation>
    <scope>NUCLEOTIDE SEQUENCE [LARGE SCALE GENOMIC DNA]</scope>
    <source>
        <strain evidence="2 3">NBRC 108245</strain>
    </source>
</reference>
<evidence type="ECO:0000313" key="3">
    <source>
        <dbReference type="Proteomes" id="UP000321424"/>
    </source>
</evidence>
<protein>
    <submittedName>
        <fullName evidence="2">Uncharacterized protein</fullName>
    </submittedName>
</protein>
<sequence>MRRSWKFVGVVALAFALVAMPYIGARTVADILFWTVVAWFVARWFVRSHGPFSRARVGARR</sequence>
<dbReference type="AlphaFoldDB" id="A0A511MT29"/>
<dbReference type="Proteomes" id="UP000321424">
    <property type="component" value="Unassembled WGS sequence"/>
</dbReference>
<evidence type="ECO:0000313" key="2">
    <source>
        <dbReference type="EMBL" id="GEM43730.1"/>
    </source>
</evidence>
<name>A0A511MT29_9NOCA</name>
<comment type="caution">
    <text evidence="2">The sequence shown here is derived from an EMBL/GenBank/DDBJ whole genome shotgun (WGS) entry which is preliminary data.</text>
</comment>
<accession>A0A511MT29</accession>
<proteinExistence type="predicted"/>